<protein>
    <submittedName>
        <fullName evidence="1">DUF2098 domain-containing protein</fullName>
    </submittedName>
</protein>
<evidence type="ECO:0000313" key="1">
    <source>
        <dbReference type="EMBL" id="MCZ0861236.1"/>
    </source>
</evidence>
<name>A0ABT4IHL8_9EURY</name>
<keyword evidence="2" id="KW-1185">Reference proteome</keyword>
<reference evidence="1" key="1">
    <citation type="submission" date="2022-12" db="EMBL/GenBank/DDBJ databases">
        <title>Isolation and characterisation of novel Methanocorpusculum spp. from native Australian herbivores indicates the genus is ancestrally host-associated.</title>
        <authorList>
            <person name="Volmer J.G."/>
            <person name="Soo R.M."/>
            <person name="Evans P.N."/>
            <person name="Hoedt E.C."/>
            <person name="Astorga Alsina A.L."/>
            <person name="Woodcroft B.J."/>
            <person name="Tyson G.W."/>
            <person name="Hugenholtz P."/>
            <person name="Morrison M."/>
        </authorList>
    </citation>
    <scope>NUCLEOTIDE SEQUENCE</scope>
    <source>
        <strain evidence="1">MG</strain>
    </source>
</reference>
<comment type="caution">
    <text evidence="1">The sequence shown here is derived from an EMBL/GenBank/DDBJ whole genome shotgun (WGS) entry which is preliminary data.</text>
</comment>
<dbReference type="RefSeq" id="WP_268925425.1">
    <property type="nucleotide sequence ID" value="NZ_JAPTGB010000018.1"/>
</dbReference>
<accession>A0ABT4IHL8</accession>
<organism evidence="1 2">
    <name type="scientific">Methanocorpusculum petauri</name>
    <dbReference type="NCBI Taxonomy" id="3002863"/>
    <lineage>
        <taxon>Archaea</taxon>
        <taxon>Methanobacteriati</taxon>
        <taxon>Methanobacteriota</taxon>
        <taxon>Stenosarchaea group</taxon>
        <taxon>Methanomicrobia</taxon>
        <taxon>Methanomicrobiales</taxon>
        <taxon>Methanocorpusculaceae</taxon>
        <taxon>Methanocorpusculum</taxon>
    </lineage>
</organism>
<evidence type="ECO:0000313" key="2">
    <source>
        <dbReference type="Proteomes" id="UP001141422"/>
    </source>
</evidence>
<dbReference type="Pfam" id="PF09871">
    <property type="entry name" value="DUF2098"/>
    <property type="match status" value="1"/>
</dbReference>
<proteinExistence type="predicted"/>
<sequence length="93" mass="10567">MSTPAIGQTVRYGRTGTVGKIVNLVEENGFTFAELDSTGLYYRIDQLTAISEIARKETRHSDFRKDLEEEQKRFREMNESAWQNTDQSCEGGG</sequence>
<dbReference type="InterPro" id="IPR019209">
    <property type="entry name" value="DUF2098"/>
</dbReference>
<dbReference type="Proteomes" id="UP001141422">
    <property type="component" value="Unassembled WGS sequence"/>
</dbReference>
<gene>
    <name evidence="1" type="ORF">O0S10_08395</name>
</gene>
<dbReference type="EMBL" id="JAPTGB010000018">
    <property type="protein sequence ID" value="MCZ0861236.1"/>
    <property type="molecule type" value="Genomic_DNA"/>
</dbReference>